<dbReference type="Pfam" id="PF13472">
    <property type="entry name" value="Lipase_GDSL_2"/>
    <property type="match status" value="1"/>
</dbReference>
<dbReference type="AlphaFoldDB" id="A0AAN8JS75"/>
<keyword evidence="3" id="KW-1185">Reference proteome</keyword>
<reference evidence="2 3" key="1">
    <citation type="submission" date="2024-01" db="EMBL/GenBank/DDBJ databases">
        <title>The genome of the rayed Mediterranean limpet Patella caerulea (Linnaeus, 1758).</title>
        <authorList>
            <person name="Anh-Thu Weber A."/>
            <person name="Halstead-Nussloch G."/>
        </authorList>
    </citation>
    <scope>NUCLEOTIDE SEQUENCE [LARGE SCALE GENOMIC DNA]</scope>
    <source>
        <strain evidence="2">AATW-2023a</strain>
        <tissue evidence="2">Whole specimen</tissue>
    </source>
</reference>
<dbReference type="EMBL" id="JAZGQO010000007">
    <property type="protein sequence ID" value="KAK6181626.1"/>
    <property type="molecule type" value="Genomic_DNA"/>
</dbReference>
<proteinExistence type="predicted"/>
<evidence type="ECO:0000313" key="3">
    <source>
        <dbReference type="Proteomes" id="UP001347796"/>
    </source>
</evidence>
<sequence>MDVCVFGQSFVRKLEPKLGNSVKTENGEGKIHFVFRSGGTATNLMSMVDQIPADVRVVFMQIGDNDIHPHQQAFQTATIIMNLVRRVSLQCPGALIFVGSIFPRFKPQGMSREVYNRKRVIINTIIADQVRQLAQVRCWDNCRKVRCNLRNYAEDRVHLNEAGNSLFAKTVMMALKIGLRRLQ</sequence>
<dbReference type="SUPFAM" id="SSF52266">
    <property type="entry name" value="SGNH hydrolase"/>
    <property type="match status" value="1"/>
</dbReference>
<dbReference type="Gene3D" id="3.40.50.1110">
    <property type="entry name" value="SGNH hydrolase"/>
    <property type="match status" value="1"/>
</dbReference>
<comment type="caution">
    <text evidence="2">The sequence shown here is derived from an EMBL/GenBank/DDBJ whole genome shotgun (WGS) entry which is preliminary data.</text>
</comment>
<organism evidence="2 3">
    <name type="scientific">Patella caerulea</name>
    <name type="common">Rayed Mediterranean limpet</name>
    <dbReference type="NCBI Taxonomy" id="87958"/>
    <lineage>
        <taxon>Eukaryota</taxon>
        <taxon>Metazoa</taxon>
        <taxon>Spiralia</taxon>
        <taxon>Lophotrochozoa</taxon>
        <taxon>Mollusca</taxon>
        <taxon>Gastropoda</taxon>
        <taxon>Patellogastropoda</taxon>
        <taxon>Patelloidea</taxon>
        <taxon>Patellidae</taxon>
        <taxon>Patella</taxon>
    </lineage>
</organism>
<dbReference type="CDD" id="cd00229">
    <property type="entry name" value="SGNH_hydrolase"/>
    <property type="match status" value="1"/>
</dbReference>
<dbReference type="InterPro" id="IPR036514">
    <property type="entry name" value="SGNH_hydro_sf"/>
</dbReference>
<name>A0AAN8JS75_PATCE</name>
<protein>
    <recommendedName>
        <fullName evidence="1">SGNH hydrolase-type esterase domain-containing protein</fullName>
    </recommendedName>
</protein>
<dbReference type="Proteomes" id="UP001347796">
    <property type="component" value="Unassembled WGS sequence"/>
</dbReference>
<accession>A0AAN8JS75</accession>
<dbReference type="InterPro" id="IPR013830">
    <property type="entry name" value="SGNH_hydro"/>
</dbReference>
<feature type="domain" description="SGNH hydrolase-type esterase" evidence="1">
    <location>
        <begin position="41"/>
        <end position="164"/>
    </location>
</feature>
<evidence type="ECO:0000259" key="1">
    <source>
        <dbReference type="Pfam" id="PF13472"/>
    </source>
</evidence>
<gene>
    <name evidence="2" type="ORF">SNE40_009448</name>
</gene>
<evidence type="ECO:0000313" key="2">
    <source>
        <dbReference type="EMBL" id="KAK6181626.1"/>
    </source>
</evidence>